<name>A0A445KX59_GLYSO</name>
<accession>A0A445KX59</accession>
<evidence type="ECO:0000313" key="3">
    <source>
        <dbReference type="Proteomes" id="UP000289340"/>
    </source>
</evidence>
<proteinExistence type="inferred from homology"/>
<protein>
    <submittedName>
        <fullName evidence="2">Enhancer of rudimentary-like isoform C</fullName>
    </submittedName>
</protein>
<comment type="similarity">
    <text evidence="1">Belongs to the E(R) family.</text>
</comment>
<sequence length="66" mass="7540">MIKCLMDMTVMANRHTIILMQASTNRATRTFMDFESITQAMGVMIIQVMLTCHMIDSGLSNEHFNI</sequence>
<dbReference type="PANTHER" id="PTHR12373">
    <property type="entry name" value="ENHANCER OF RUDIMENTARY ERH"/>
    <property type="match status" value="1"/>
</dbReference>
<dbReference type="InterPro" id="IPR035912">
    <property type="entry name" value="EHR_sf"/>
</dbReference>
<dbReference type="EMBL" id="QZWG01000004">
    <property type="protein sequence ID" value="RZC15248.1"/>
    <property type="molecule type" value="Genomic_DNA"/>
</dbReference>
<dbReference type="PANTHER" id="PTHR12373:SF0">
    <property type="entry name" value="ENHANCER OF RUDIMENTARY HOMOLOG"/>
    <property type="match status" value="1"/>
</dbReference>
<comment type="caution">
    <text evidence="2">The sequence shown here is derived from an EMBL/GenBank/DDBJ whole genome shotgun (WGS) entry which is preliminary data.</text>
</comment>
<evidence type="ECO:0000313" key="2">
    <source>
        <dbReference type="EMBL" id="RZC15248.1"/>
    </source>
</evidence>
<dbReference type="AlphaFoldDB" id="A0A445KX59"/>
<dbReference type="InterPro" id="IPR000781">
    <property type="entry name" value="ERH"/>
</dbReference>
<dbReference type="SUPFAM" id="SSF143875">
    <property type="entry name" value="ERH-like"/>
    <property type="match status" value="1"/>
</dbReference>
<keyword evidence="3" id="KW-1185">Reference proteome</keyword>
<dbReference type="Pfam" id="PF01133">
    <property type="entry name" value="ER"/>
    <property type="match status" value="1"/>
</dbReference>
<gene>
    <name evidence="2" type="ORF">D0Y65_008912</name>
</gene>
<evidence type="ECO:0000256" key="1">
    <source>
        <dbReference type="ARBA" id="ARBA00007491"/>
    </source>
</evidence>
<dbReference type="Gene3D" id="3.30.2260.10">
    <property type="entry name" value="Enhancer of rudimentary"/>
    <property type="match status" value="1"/>
</dbReference>
<dbReference type="Proteomes" id="UP000289340">
    <property type="component" value="Chromosome 4"/>
</dbReference>
<reference evidence="2 3" key="1">
    <citation type="submission" date="2018-09" db="EMBL/GenBank/DDBJ databases">
        <title>A high-quality reference genome of wild soybean provides a powerful tool to mine soybean genomes.</title>
        <authorList>
            <person name="Xie M."/>
            <person name="Chung C.Y.L."/>
            <person name="Li M.-W."/>
            <person name="Wong F.-L."/>
            <person name="Chan T.-F."/>
            <person name="Lam H.-M."/>
        </authorList>
    </citation>
    <scope>NUCLEOTIDE SEQUENCE [LARGE SCALE GENOMIC DNA]</scope>
    <source>
        <strain evidence="3">cv. W05</strain>
        <tissue evidence="2">Hypocotyl of etiolated seedlings</tissue>
    </source>
</reference>
<organism evidence="2 3">
    <name type="scientific">Glycine soja</name>
    <name type="common">Wild soybean</name>
    <dbReference type="NCBI Taxonomy" id="3848"/>
    <lineage>
        <taxon>Eukaryota</taxon>
        <taxon>Viridiplantae</taxon>
        <taxon>Streptophyta</taxon>
        <taxon>Embryophyta</taxon>
        <taxon>Tracheophyta</taxon>
        <taxon>Spermatophyta</taxon>
        <taxon>Magnoliopsida</taxon>
        <taxon>eudicotyledons</taxon>
        <taxon>Gunneridae</taxon>
        <taxon>Pentapetalae</taxon>
        <taxon>rosids</taxon>
        <taxon>fabids</taxon>
        <taxon>Fabales</taxon>
        <taxon>Fabaceae</taxon>
        <taxon>Papilionoideae</taxon>
        <taxon>50 kb inversion clade</taxon>
        <taxon>NPAAA clade</taxon>
        <taxon>indigoferoid/millettioid clade</taxon>
        <taxon>Phaseoleae</taxon>
        <taxon>Glycine</taxon>
        <taxon>Glycine subgen. Soja</taxon>
    </lineage>
</organism>